<evidence type="ECO:0000256" key="1">
    <source>
        <dbReference type="SAM" id="Phobius"/>
    </source>
</evidence>
<sequence>MGHGMVSSFSFVLTYNTMRPISLPFTLSPSPFFFFPSPLFISSDSPPLRPPSTFFLFFFFSIFHFALSPCTYFSPIVTYLQWYTYYNAIGTTPLPIYLSSTVLVGLMGTFSS</sequence>
<accession>A0A8D8SKJ4</accession>
<reference evidence="2" key="1">
    <citation type="submission" date="2021-05" db="EMBL/GenBank/DDBJ databases">
        <authorList>
            <person name="Alioto T."/>
            <person name="Alioto T."/>
            <person name="Gomez Garrido J."/>
        </authorList>
    </citation>
    <scope>NUCLEOTIDE SEQUENCE</scope>
</reference>
<dbReference type="EMBL" id="HBUF01226213">
    <property type="protein sequence ID" value="CAG6671500.1"/>
    <property type="molecule type" value="Transcribed_RNA"/>
</dbReference>
<keyword evidence="1" id="KW-0472">Membrane</keyword>
<feature type="transmembrane region" description="Helical" evidence="1">
    <location>
        <begin position="53"/>
        <end position="74"/>
    </location>
</feature>
<evidence type="ECO:0000313" key="2">
    <source>
        <dbReference type="EMBL" id="CAG6671500.1"/>
    </source>
</evidence>
<protein>
    <submittedName>
        <fullName evidence="2">Uncharacterized protein</fullName>
    </submittedName>
</protein>
<dbReference type="AlphaFoldDB" id="A0A8D8SKJ4"/>
<feature type="transmembrane region" description="Helical" evidence="1">
    <location>
        <begin position="94"/>
        <end position="111"/>
    </location>
</feature>
<name>A0A8D8SKJ4_9HEMI</name>
<keyword evidence="1" id="KW-1133">Transmembrane helix</keyword>
<keyword evidence="1" id="KW-0812">Transmembrane</keyword>
<feature type="transmembrane region" description="Helical" evidence="1">
    <location>
        <begin position="20"/>
        <end position="41"/>
    </location>
</feature>
<proteinExistence type="predicted"/>
<organism evidence="2">
    <name type="scientific">Cacopsylla melanoneura</name>
    <dbReference type="NCBI Taxonomy" id="428564"/>
    <lineage>
        <taxon>Eukaryota</taxon>
        <taxon>Metazoa</taxon>
        <taxon>Ecdysozoa</taxon>
        <taxon>Arthropoda</taxon>
        <taxon>Hexapoda</taxon>
        <taxon>Insecta</taxon>
        <taxon>Pterygota</taxon>
        <taxon>Neoptera</taxon>
        <taxon>Paraneoptera</taxon>
        <taxon>Hemiptera</taxon>
        <taxon>Sternorrhyncha</taxon>
        <taxon>Psylloidea</taxon>
        <taxon>Psyllidae</taxon>
        <taxon>Psyllinae</taxon>
        <taxon>Cacopsylla</taxon>
    </lineage>
</organism>